<feature type="non-terminal residue" evidence="2">
    <location>
        <position position="360"/>
    </location>
</feature>
<feature type="compositionally biased region" description="Basic and acidic residues" evidence="1">
    <location>
        <begin position="328"/>
        <end position="350"/>
    </location>
</feature>
<evidence type="ECO:0000256" key="1">
    <source>
        <dbReference type="SAM" id="MobiDB-lite"/>
    </source>
</evidence>
<reference evidence="2 3" key="1">
    <citation type="submission" date="2018-11" db="EMBL/GenBank/DDBJ databases">
        <authorList>
            <consortium name="Pathogen Informatics"/>
        </authorList>
    </citation>
    <scope>NUCLEOTIDE SEQUENCE [LARGE SCALE GENOMIC DNA]</scope>
</reference>
<protein>
    <submittedName>
        <fullName evidence="2">Uncharacterized protein</fullName>
    </submittedName>
</protein>
<proteinExistence type="predicted"/>
<dbReference type="AlphaFoldDB" id="A0A3P7MA98"/>
<evidence type="ECO:0000313" key="3">
    <source>
        <dbReference type="Proteomes" id="UP000281553"/>
    </source>
</evidence>
<organism evidence="2 3">
    <name type="scientific">Dibothriocephalus latus</name>
    <name type="common">Fish tapeworm</name>
    <name type="synonym">Diphyllobothrium latum</name>
    <dbReference type="NCBI Taxonomy" id="60516"/>
    <lineage>
        <taxon>Eukaryota</taxon>
        <taxon>Metazoa</taxon>
        <taxon>Spiralia</taxon>
        <taxon>Lophotrochozoa</taxon>
        <taxon>Platyhelminthes</taxon>
        <taxon>Cestoda</taxon>
        <taxon>Eucestoda</taxon>
        <taxon>Diphyllobothriidea</taxon>
        <taxon>Diphyllobothriidae</taxon>
        <taxon>Dibothriocephalus</taxon>
    </lineage>
</organism>
<name>A0A3P7MA98_DIBLA</name>
<feature type="compositionally biased region" description="Acidic residues" evidence="1">
    <location>
        <begin position="317"/>
        <end position="327"/>
    </location>
</feature>
<gene>
    <name evidence="2" type="ORF">DILT_LOCUS13610</name>
</gene>
<dbReference type="EMBL" id="UYRU01070909">
    <property type="protein sequence ID" value="VDN20393.1"/>
    <property type="molecule type" value="Genomic_DNA"/>
</dbReference>
<feature type="region of interest" description="Disordered" evidence="1">
    <location>
        <begin position="287"/>
        <end position="360"/>
    </location>
</feature>
<feature type="region of interest" description="Disordered" evidence="1">
    <location>
        <begin position="238"/>
        <end position="265"/>
    </location>
</feature>
<sequence>MFRYLTILAQKRRLLEATACHILIRCRAGHDVFQGRPEEGFLVEQTEELLPDGTVVKQQVQTEETVQTVSSHDWEEAELAAAADSEHFVVEPPEESVEIEEVEETLPDGSTMRKLRKIKHVTERITEREVSDEVSENEVEEAEEPRQYPITATDGSVGRFDRFILWGDGGGGGSDLSRVTDARISPVVCVRLFRFCVFTLPVPSSGPCPGNRVGYRFGSHASLRDACCMDNRELTEEVSKQTLADREEEAPGLKAEGVENKEPKTTSKIDEQVINVAKETTQQTAYAAEHERMDENEETETAATLQKIGEIKVPETVENEATEEEIDGGAKEINKEQQKETKPEVEGVRLEEEEEKEAEV</sequence>
<evidence type="ECO:0000313" key="2">
    <source>
        <dbReference type="EMBL" id="VDN20393.1"/>
    </source>
</evidence>
<feature type="compositionally biased region" description="Acidic residues" evidence="1">
    <location>
        <begin position="351"/>
        <end position="360"/>
    </location>
</feature>
<accession>A0A3P7MA98</accession>
<keyword evidence="3" id="KW-1185">Reference proteome</keyword>
<dbReference type="Proteomes" id="UP000281553">
    <property type="component" value="Unassembled WGS sequence"/>
</dbReference>